<name>A0AAJ4XJP7_9BASI</name>
<dbReference type="Proteomes" id="UP001294444">
    <property type="component" value="Unassembled WGS sequence"/>
</dbReference>
<sequence>MNLGVGARRRGTRSQSRAGFHHKRHDWAAPPIVCTVNYNSTLDHELALNTERGVVRGPNIHRLFARKHVKNEFSASQSDSPFVSKPFFSGMFLCVNDKEKIAWTSNGSETGLQVAMHKLHLEPPDAANRVRLVRSQATLQRRAKISPVSSNLGCSGLRREH</sequence>
<dbReference type="EMBL" id="OAPG01000004">
    <property type="protein sequence ID" value="SNX83587.1"/>
    <property type="molecule type" value="Genomic_DNA"/>
</dbReference>
<comment type="caution">
    <text evidence="2">The sequence shown here is derived from an EMBL/GenBank/DDBJ whole genome shotgun (WGS) entry which is preliminary data.</text>
</comment>
<protein>
    <submittedName>
        <fullName evidence="2">Uncharacterized protein</fullName>
    </submittedName>
</protein>
<feature type="region of interest" description="Disordered" evidence="1">
    <location>
        <begin position="1"/>
        <end position="22"/>
    </location>
</feature>
<evidence type="ECO:0000313" key="2">
    <source>
        <dbReference type="EMBL" id="SNX83587.1"/>
    </source>
</evidence>
<proteinExistence type="predicted"/>
<accession>A0AAJ4XJP7</accession>
<evidence type="ECO:0000313" key="3">
    <source>
        <dbReference type="Proteomes" id="UP001294444"/>
    </source>
</evidence>
<reference evidence="2" key="1">
    <citation type="submission" date="2023-10" db="EMBL/GenBank/DDBJ databases">
        <authorList>
            <person name="Guldener U."/>
        </authorList>
    </citation>
    <scope>NUCLEOTIDE SEQUENCE</scope>
    <source>
        <strain evidence="2">Mp4</strain>
    </source>
</reference>
<dbReference type="AlphaFoldDB" id="A0AAJ4XJP7"/>
<gene>
    <name evidence="2" type="ORF">MEPE_02294</name>
</gene>
<keyword evidence="3" id="KW-1185">Reference proteome</keyword>
<evidence type="ECO:0000256" key="1">
    <source>
        <dbReference type="SAM" id="MobiDB-lite"/>
    </source>
</evidence>
<organism evidence="2 3">
    <name type="scientific">Melanopsichium pennsylvanicum</name>
    <dbReference type="NCBI Taxonomy" id="63383"/>
    <lineage>
        <taxon>Eukaryota</taxon>
        <taxon>Fungi</taxon>
        <taxon>Dikarya</taxon>
        <taxon>Basidiomycota</taxon>
        <taxon>Ustilaginomycotina</taxon>
        <taxon>Ustilaginomycetes</taxon>
        <taxon>Ustilaginales</taxon>
        <taxon>Ustilaginaceae</taxon>
        <taxon>Melanopsichium</taxon>
    </lineage>
</organism>